<sequence>MYDRAPRLLRLAQGGSTEEHVGPGSYQVPFPKPPATGGYAPFLSLSSRKTADVFASDTGKAAPGPADYSVSQAQKISRTPAVFRSIDVPSIPSPGKSHGYHLNDDDSIRKRTPPAGDDTIGPAYYKPQFVSSKRLMDDCLLLYVSFM</sequence>
<proteinExistence type="predicted"/>
<protein>
    <submittedName>
        <fullName evidence="2">Sperm-tail PG-rich repeat-containing protein 2</fullName>
    </submittedName>
</protein>
<evidence type="ECO:0000313" key="2">
    <source>
        <dbReference type="EMBL" id="KAH0518447.1"/>
    </source>
</evidence>
<dbReference type="Pfam" id="PF07004">
    <property type="entry name" value="SHIPPO-rpt"/>
    <property type="match status" value="1"/>
</dbReference>
<dbReference type="Proteomes" id="UP000710432">
    <property type="component" value="Unassembled WGS sequence"/>
</dbReference>
<name>A0A8J6GXQ3_MICOH</name>
<feature type="region of interest" description="Disordered" evidence="1">
    <location>
        <begin position="88"/>
        <end position="115"/>
    </location>
</feature>
<dbReference type="InterPro" id="IPR010736">
    <property type="entry name" value="SHIPPO-rpt"/>
</dbReference>
<organism evidence="2 3">
    <name type="scientific">Microtus ochrogaster</name>
    <name type="common">Prairie vole</name>
    <dbReference type="NCBI Taxonomy" id="79684"/>
    <lineage>
        <taxon>Eukaryota</taxon>
        <taxon>Metazoa</taxon>
        <taxon>Chordata</taxon>
        <taxon>Craniata</taxon>
        <taxon>Vertebrata</taxon>
        <taxon>Euteleostomi</taxon>
        <taxon>Mammalia</taxon>
        <taxon>Eutheria</taxon>
        <taxon>Euarchontoglires</taxon>
        <taxon>Glires</taxon>
        <taxon>Rodentia</taxon>
        <taxon>Myomorpha</taxon>
        <taxon>Muroidea</taxon>
        <taxon>Cricetidae</taxon>
        <taxon>Arvicolinae</taxon>
        <taxon>Microtus</taxon>
    </lineage>
</organism>
<dbReference type="AlphaFoldDB" id="A0A8J6GXQ3"/>
<evidence type="ECO:0000256" key="1">
    <source>
        <dbReference type="SAM" id="MobiDB-lite"/>
    </source>
</evidence>
<reference evidence="2" key="1">
    <citation type="submission" date="2020-03" db="EMBL/GenBank/DDBJ databases">
        <title>Studies in the Genomics of Life Span.</title>
        <authorList>
            <person name="Glass D."/>
        </authorList>
    </citation>
    <scope>NUCLEOTIDE SEQUENCE</scope>
    <source>
        <strain evidence="2">LTLLF</strain>
        <tissue evidence="2">Muscle</tissue>
    </source>
</reference>
<comment type="caution">
    <text evidence="2">The sequence shown here is derived from an EMBL/GenBank/DDBJ whole genome shotgun (WGS) entry which is preliminary data.</text>
</comment>
<feature type="region of interest" description="Disordered" evidence="1">
    <location>
        <begin position="11"/>
        <end position="33"/>
    </location>
</feature>
<gene>
    <name evidence="2" type="ORF">LTLLF_103315</name>
</gene>
<accession>A0A8J6GXQ3</accession>
<dbReference type="EMBL" id="JAATJU010011292">
    <property type="protein sequence ID" value="KAH0518447.1"/>
    <property type="molecule type" value="Genomic_DNA"/>
</dbReference>
<evidence type="ECO:0000313" key="3">
    <source>
        <dbReference type="Proteomes" id="UP000710432"/>
    </source>
</evidence>